<evidence type="ECO:0000259" key="5">
    <source>
        <dbReference type="PROSITE" id="PS51891"/>
    </source>
</evidence>
<feature type="domain" description="CENP-V/GFA" evidence="5">
    <location>
        <begin position="201"/>
        <end position="338"/>
    </location>
</feature>
<keyword evidence="3" id="KW-0862">Zinc</keyword>
<evidence type="ECO:0000256" key="1">
    <source>
        <dbReference type="ARBA" id="ARBA00005495"/>
    </source>
</evidence>
<organism evidence="6 7">
    <name type="scientific">Capronia coronata CBS 617.96</name>
    <dbReference type="NCBI Taxonomy" id="1182541"/>
    <lineage>
        <taxon>Eukaryota</taxon>
        <taxon>Fungi</taxon>
        <taxon>Dikarya</taxon>
        <taxon>Ascomycota</taxon>
        <taxon>Pezizomycotina</taxon>
        <taxon>Eurotiomycetes</taxon>
        <taxon>Chaetothyriomycetidae</taxon>
        <taxon>Chaetothyriales</taxon>
        <taxon>Herpotrichiellaceae</taxon>
        <taxon>Capronia</taxon>
    </lineage>
</organism>
<dbReference type="SUPFAM" id="SSF51316">
    <property type="entry name" value="Mss4-like"/>
    <property type="match status" value="2"/>
</dbReference>
<reference evidence="6 7" key="1">
    <citation type="submission" date="2013-03" db="EMBL/GenBank/DDBJ databases">
        <title>The Genome Sequence of Capronia coronata CBS 617.96.</title>
        <authorList>
            <consortium name="The Broad Institute Genomics Platform"/>
            <person name="Cuomo C."/>
            <person name="de Hoog S."/>
            <person name="Gorbushina A."/>
            <person name="Walker B."/>
            <person name="Young S.K."/>
            <person name="Zeng Q."/>
            <person name="Gargeya S."/>
            <person name="Fitzgerald M."/>
            <person name="Haas B."/>
            <person name="Abouelleil A."/>
            <person name="Allen A.W."/>
            <person name="Alvarado L."/>
            <person name="Arachchi H.M."/>
            <person name="Berlin A.M."/>
            <person name="Chapman S.B."/>
            <person name="Gainer-Dewar J."/>
            <person name="Goldberg J."/>
            <person name="Griggs A."/>
            <person name="Gujja S."/>
            <person name="Hansen M."/>
            <person name="Howarth C."/>
            <person name="Imamovic A."/>
            <person name="Ireland A."/>
            <person name="Larimer J."/>
            <person name="McCowan C."/>
            <person name="Murphy C."/>
            <person name="Pearson M."/>
            <person name="Poon T.W."/>
            <person name="Priest M."/>
            <person name="Roberts A."/>
            <person name="Saif S."/>
            <person name="Shea T."/>
            <person name="Sisk P."/>
            <person name="Sykes S."/>
            <person name="Wortman J."/>
            <person name="Nusbaum C."/>
            <person name="Birren B."/>
        </authorList>
    </citation>
    <scope>NUCLEOTIDE SEQUENCE [LARGE SCALE GENOMIC DNA]</scope>
    <source>
        <strain evidence="6 7">CBS 617.96</strain>
    </source>
</reference>
<accession>W9XNF0</accession>
<dbReference type="GO" id="GO:0046872">
    <property type="term" value="F:metal ion binding"/>
    <property type="evidence" value="ECO:0007669"/>
    <property type="project" value="UniProtKB-KW"/>
</dbReference>
<evidence type="ECO:0000256" key="2">
    <source>
        <dbReference type="ARBA" id="ARBA00022723"/>
    </source>
</evidence>
<dbReference type="GO" id="GO:0016846">
    <property type="term" value="F:carbon-sulfur lyase activity"/>
    <property type="evidence" value="ECO:0007669"/>
    <property type="project" value="InterPro"/>
</dbReference>
<dbReference type="InterPro" id="IPR006913">
    <property type="entry name" value="CENP-V/GFA"/>
</dbReference>
<dbReference type="GeneID" id="19162683"/>
<comment type="similarity">
    <text evidence="1">Belongs to the Gfa family.</text>
</comment>
<dbReference type="eggNOG" id="ENOG502S13F">
    <property type="taxonomic scope" value="Eukaryota"/>
</dbReference>
<evidence type="ECO:0000313" key="6">
    <source>
        <dbReference type="EMBL" id="EXJ81763.1"/>
    </source>
</evidence>
<keyword evidence="7" id="KW-1185">Reference proteome</keyword>
<gene>
    <name evidence="6" type="ORF">A1O1_07828</name>
</gene>
<dbReference type="PANTHER" id="PTHR33337:SF31">
    <property type="entry name" value="DUF636 DOMAIN PROTEIN (AFU_ORTHOLOGUE AFUA_2G12650)"/>
    <property type="match status" value="1"/>
</dbReference>
<keyword evidence="2" id="KW-0479">Metal-binding</keyword>
<feature type="domain" description="CENP-V/GFA" evidence="5">
    <location>
        <begin position="29"/>
        <end position="136"/>
    </location>
</feature>
<dbReference type="Gene3D" id="3.90.1590.10">
    <property type="entry name" value="glutathione-dependent formaldehyde- activating enzyme (gfa)"/>
    <property type="match status" value="2"/>
</dbReference>
<dbReference type="PROSITE" id="PS51891">
    <property type="entry name" value="CENP_V_GFA"/>
    <property type="match status" value="2"/>
</dbReference>
<sequence>MQEPNQKQLTLTHQPDLAQDARRPDELSLTVECHCRLTSLSLAIPRSALPLKSAVCHCNSCRHATGQLFATFAVLPVELPEGIFDIGSLVRYDSSSSCERWFCKRCGASVLNVDKGTTPAEWEVGTGVLHFDDGLEGKLNRVQLWVEDVSGDGGAVVWINRGQLAGMDRHRKGRQSEMVSYEQVKSLMQRSVEASSTQGSRDGERMQVRCHCRNVAFSLAWPSQDFNHCTGKFEASLDACTSCRRVSGFEITSWITVPKQLLCVTAANSLDTFLADRTRLGHYQTSSDVSRYFCVRCGATVFYHKHNLKTIDIGVGLLDSGNEGKARAEEWLAWQPYPKGLSYPEDAVDKDFVTNLTEGMRLAEEVVD</sequence>
<evidence type="ECO:0000313" key="7">
    <source>
        <dbReference type="Proteomes" id="UP000019484"/>
    </source>
</evidence>
<dbReference type="OrthoDB" id="5422068at2759"/>
<dbReference type="PANTHER" id="PTHR33337">
    <property type="entry name" value="GFA DOMAIN-CONTAINING PROTEIN"/>
    <property type="match status" value="1"/>
</dbReference>
<dbReference type="InterPro" id="IPR011057">
    <property type="entry name" value="Mss4-like_sf"/>
</dbReference>
<dbReference type="AlphaFoldDB" id="W9XNF0"/>
<dbReference type="Proteomes" id="UP000019484">
    <property type="component" value="Unassembled WGS sequence"/>
</dbReference>
<dbReference type="HOGENOM" id="CLU_038839_2_0_1"/>
<keyword evidence="4" id="KW-0456">Lyase</keyword>
<dbReference type="RefSeq" id="XP_007726884.1">
    <property type="nucleotide sequence ID" value="XM_007728694.1"/>
</dbReference>
<evidence type="ECO:0000256" key="4">
    <source>
        <dbReference type="ARBA" id="ARBA00023239"/>
    </source>
</evidence>
<proteinExistence type="inferred from homology"/>
<protein>
    <recommendedName>
        <fullName evidence="5">CENP-V/GFA domain-containing protein</fullName>
    </recommendedName>
</protein>
<dbReference type="Pfam" id="PF04828">
    <property type="entry name" value="GFA"/>
    <property type="match status" value="2"/>
</dbReference>
<comment type="caution">
    <text evidence="6">The sequence shown here is derived from an EMBL/GenBank/DDBJ whole genome shotgun (WGS) entry which is preliminary data.</text>
</comment>
<dbReference type="EMBL" id="AMWN01000007">
    <property type="protein sequence ID" value="EXJ81763.1"/>
    <property type="molecule type" value="Genomic_DNA"/>
</dbReference>
<name>W9XNF0_9EURO</name>
<evidence type="ECO:0000256" key="3">
    <source>
        <dbReference type="ARBA" id="ARBA00022833"/>
    </source>
</evidence>